<organism evidence="1 2">
    <name type="scientific">Batillaria attramentaria</name>
    <dbReference type="NCBI Taxonomy" id="370345"/>
    <lineage>
        <taxon>Eukaryota</taxon>
        <taxon>Metazoa</taxon>
        <taxon>Spiralia</taxon>
        <taxon>Lophotrochozoa</taxon>
        <taxon>Mollusca</taxon>
        <taxon>Gastropoda</taxon>
        <taxon>Caenogastropoda</taxon>
        <taxon>Sorbeoconcha</taxon>
        <taxon>Cerithioidea</taxon>
        <taxon>Batillariidae</taxon>
        <taxon>Batillaria</taxon>
    </lineage>
</organism>
<reference evidence="1 2" key="1">
    <citation type="journal article" date="2023" name="Sci. Data">
        <title>Genome assembly of the Korean intertidal mud-creeper Batillaria attramentaria.</title>
        <authorList>
            <person name="Patra A.K."/>
            <person name="Ho P.T."/>
            <person name="Jun S."/>
            <person name="Lee S.J."/>
            <person name="Kim Y."/>
            <person name="Won Y.J."/>
        </authorList>
    </citation>
    <scope>NUCLEOTIDE SEQUENCE [LARGE SCALE GENOMIC DNA]</scope>
    <source>
        <strain evidence="1">Wonlab-2016</strain>
    </source>
</reference>
<evidence type="ECO:0000313" key="1">
    <source>
        <dbReference type="EMBL" id="KAK7498273.1"/>
    </source>
</evidence>
<comment type="caution">
    <text evidence="1">The sequence shown here is derived from an EMBL/GenBank/DDBJ whole genome shotgun (WGS) entry which is preliminary data.</text>
</comment>
<dbReference type="Proteomes" id="UP001519460">
    <property type="component" value="Unassembled WGS sequence"/>
</dbReference>
<keyword evidence="2" id="KW-1185">Reference proteome</keyword>
<sequence>MRGKQKSCEDLFAVFADYISTCHNNLASSGTLCALRAFRHIGALGGKHLFFKFSFKCTILGELMDPPGRDFAPTKSETSWNFDAACFV</sequence>
<dbReference type="EMBL" id="JACVVK020000052">
    <property type="protein sequence ID" value="KAK7498273.1"/>
    <property type="molecule type" value="Genomic_DNA"/>
</dbReference>
<accession>A0ABD0LGM7</accession>
<gene>
    <name evidence="1" type="ORF">BaRGS_00010533</name>
</gene>
<name>A0ABD0LGM7_9CAEN</name>
<evidence type="ECO:0000313" key="2">
    <source>
        <dbReference type="Proteomes" id="UP001519460"/>
    </source>
</evidence>
<protein>
    <submittedName>
        <fullName evidence="1">Uncharacterized protein</fullName>
    </submittedName>
</protein>
<proteinExistence type="predicted"/>
<dbReference type="AlphaFoldDB" id="A0ABD0LGM7"/>